<evidence type="ECO:0000313" key="18">
    <source>
        <dbReference type="EMBL" id="KKW32796.1"/>
    </source>
</evidence>
<keyword evidence="5 16" id="KW-0812">Transmembrane</keyword>
<feature type="transmembrane region" description="Helical" evidence="16">
    <location>
        <begin position="133"/>
        <end position="163"/>
    </location>
</feature>
<evidence type="ECO:0000256" key="8">
    <source>
        <dbReference type="ARBA" id="ARBA00022840"/>
    </source>
</evidence>
<evidence type="ECO:0000256" key="10">
    <source>
        <dbReference type="ARBA" id="ARBA00023125"/>
    </source>
</evidence>
<evidence type="ECO:0000256" key="14">
    <source>
        <dbReference type="PROSITE-ProRule" id="PRU00289"/>
    </source>
</evidence>
<evidence type="ECO:0000256" key="6">
    <source>
        <dbReference type="ARBA" id="ARBA00022741"/>
    </source>
</evidence>
<name>A0A0G1XPC7_9BACT</name>
<evidence type="ECO:0000259" key="17">
    <source>
        <dbReference type="PROSITE" id="PS50901"/>
    </source>
</evidence>
<dbReference type="GO" id="GO:0005524">
    <property type="term" value="F:ATP binding"/>
    <property type="evidence" value="ECO:0007669"/>
    <property type="project" value="UniProtKB-UniRule"/>
</dbReference>
<feature type="domain" description="FtsK" evidence="17">
    <location>
        <begin position="390"/>
        <end position="576"/>
    </location>
</feature>
<dbReference type="GO" id="GO:0005886">
    <property type="term" value="C:plasma membrane"/>
    <property type="evidence" value="ECO:0007669"/>
    <property type="project" value="UniProtKB-SubCell"/>
</dbReference>
<dbReference type="InterPro" id="IPR003593">
    <property type="entry name" value="AAA+_ATPase"/>
</dbReference>
<keyword evidence="10" id="KW-0238">DNA-binding</keyword>
<keyword evidence="4" id="KW-0132">Cell division</keyword>
<evidence type="ECO:0000256" key="16">
    <source>
        <dbReference type="SAM" id="Phobius"/>
    </source>
</evidence>
<feature type="binding site" evidence="14">
    <location>
        <begin position="407"/>
        <end position="414"/>
    </location>
    <ligand>
        <name>ATP</name>
        <dbReference type="ChEBI" id="CHEBI:30616"/>
    </ligand>
</feature>
<dbReference type="Gene3D" id="3.30.980.40">
    <property type="match status" value="1"/>
</dbReference>
<comment type="subcellular location">
    <subcellularLocation>
        <location evidence="1">Cell membrane</location>
        <topology evidence="1">Multi-pass membrane protein</topology>
    </subcellularLocation>
</comment>
<accession>A0A0G1XPC7</accession>
<organism evidence="18 19">
    <name type="scientific">Candidatus Uhrbacteria bacterium GW2011_GWA2_53_10</name>
    <dbReference type="NCBI Taxonomy" id="1618980"/>
    <lineage>
        <taxon>Bacteria</taxon>
        <taxon>Candidatus Uhriibacteriota</taxon>
    </lineage>
</organism>
<sequence length="718" mass="79552">MARRKKRHSREHEEESRMELNPETKRGIAIIFLFAIGALLFLSFFDIAGSLGVWIDNTLAQFLGWDRFLLPILLFVIGGTMMYPERGGFSGWNFLGMLFFFLSFNGLLNLLLVNKPEATLDELTMYGGYLGQFLSVLLPSFIGFWGAIIVVGALLLVSVMLLFNTSLRRIVGVHTHLTGRFGAWLHRDRLPEERGEGVVYQDEIETREEKEEEPEIETEEADEKETRKAFHTKTAAEGMGETEGMGEHVLTTRTQRKVTIPVDLLDRRTSKANSGDIERNKEIIIRTLKQFNIEVEMGETSTGPTVTQYTLRPSQGVKLSRILGLQNDLALALAAHPIRIEAPVPGRSLVGIEVPNQTVATVSLRDLMESKAFMTRKSNLSVPLGKDVMGSTWVMPLDKMPHVLVAGATGSGKSVCMNTMIVSLLYENGPDELRFIMIDPKRVELTIYEGIPHLLVPPITKVDDTVNALKWTVREMERRLDVLSKFGARDITSYNARAEEKMPKIVVMIDELADLMSSSGREVEGNIVRIAQMARAVGIHLVLATQRPSVDVITGLIKANVPARLAFSVASQTDSRTILDMAGAEKLLGRGDMLFTSPEISKPKRLQGPFVSEEEDDPLLEDAIRVILESQKASTSLLQRRIKVGYARAARIIDLLEEKGVVGPGEGAKPREVLIDEWPVGGGLTEAMPTADNDFEEGEAAEEEAGGTGEDEKKEDVA</sequence>
<dbReference type="Pfam" id="PF13491">
    <property type="entry name" value="FtsK_4TM"/>
    <property type="match status" value="1"/>
</dbReference>
<dbReference type="PROSITE" id="PS50901">
    <property type="entry name" value="FTSK"/>
    <property type="match status" value="1"/>
</dbReference>
<feature type="compositionally biased region" description="Acidic residues" evidence="15">
    <location>
        <begin position="693"/>
        <end position="705"/>
    </location>
</feature>
<protein>
    <submittedName>
        <fullName evidence="18">Translocase FtsK protein</fullName>
    </submittedName>
</protein>
<evidence type="ECO:0000256" key="11">
    <source>
        <dbReference type="ARBA" id="ARBA00023136"/>
    </source>
</evidence>
<dbReference type="InterPro" id="IPR025199">
    <property type="entry name" value="FtsK_4TM"/>
</dbReference>
<dbReference type="PATRIC" id="fig|1618980.3.peg.268"/>
<dbReference type="EMBL" id="LCRI01000013">
    <property type="protein sequence ID" value="KKW32796.1"/>
    <property type="molecule type" value="Genomic_DNA"/>
</dbReference>
<dbReference type="PANTHER" id="PTHR22683:SF41">
    <property type="entry name" value="DNA TRANSLOCASE FTSK"/>
    <property type="match status" value="1"/>
</dbReference>
<feature type="region of interest" description="Disordered" evidence="15">
    <location>
        <begin position="203"/>
        <end position="228"/>
    </location>
</feature>
<proteinExistence type="inferred from homology"/>
<comment type="caution">
    <text evidence="18">The sequence shown here is derived from an EMBL/GenBank/DDBJ whole genome shotgun (WGS) entry which is preliminary data.</text>
</comment>
<evidence type="ECO:0000256" key="15">
    <source>
        <dbReference type="SAM" id="MobiDB-lite"/>
    </source>
</evidence>
<comment type="subunit">
    <text evidence="13">Homohexamer. Forms a ring that surrounds DNA.</text>
</comment>
<dbReference type="InterPro" id="IPR041027">
    <property type="entry name" value="FtsK_alpha"/>
</dbReference>
<dbReference type="CDD" id="cd01127">
    <property type="entry name" value="TrwB_TraG_TraD_VirD4"/>
    <property type="match status" value="1"/>
</dbReference>
<dbReference type="GO" id="GO:0007059">
    <property type="term" value="P:chromosome segregation"/>
    <property type="evidence" value="ECO:0007669"/>
    <property type="project" value="UniProtKB-KW"/>
</dbReference>
<dbReference type="PANTHER" id="PTHR22683">
    <property type="entry name" value="SPORULATION PROTEIN RELATED"/>
    <property type="match status" value="1"/>
</dbReference>
<keyword evidence="3" id="KW-1003">Cell membrane</keyword>
<comment type="similarity">
    <text evidence="2">Belongs to the FtsK/SpoIIIE/SftA family.</text>
</comment>
<dbReference type="Gene3D" id="3.40.50.300">
    <property type="entry name" value="P-loop containing nucleotide triphosphate hydrolases"/>
    <property type="match status" value="1"/>
</dbReference>
<dbReference type="InterPro" id="IPR027417">
    <property type="entry name" value="P-loop_NTPase"/>
</dbReference>
<dbReference type="Gene3D" id="1.10.10.10">
    <property type="entry name" value="Winged helix-like DNA-binding domain superfamily/Winged helix DNA-binding domain"/>
    <property type="match status" value="1"/>
</dbReference>
<dbReference type="SMART" id="SM00843">
    <property type="entry name" value="Ftsk_gamma"/>
    <property type="match status" value="1"/>
</dbReference>
<keyword evidence="6 14" id="KW-0547">Nucleotide-binding</keyword>
<gene>
    <name evidence="18" type="ORF">UY77_C0013G0004</name>
</gene>
<evidence type="ECO:0000256" key="9">
    <source>
        <dbReference type="ARBA" id="ARBA00022989"/>
    </source>
</evidence>
<dbReference type="SUPFAM" id="SSF46785">
    <property type="entry name" value="Winged helix' DNA-binding domain"/>
    <property type="match status" value="1"/>
</dbReference>
<keyword evidence="9 16" id="KW-1133">Transmembrane helix</keyword>
<evidence type="ECO:0000256" key="3">
    <source>
        <dbReference type="ARBA" id="ARBA00022475"/>
    </source>
</evidence>
<dbReference type="InterPro" id="IPR036388">
    <property type="entry name" value="WH-like_DNA-bd_sf"/>
</dbReference>
<feature type="transmembrane region" description="Helical" evidence="16">
    <location>
        <begin position="91"/>
        <end position="113"/>
    </location>
</feature>
<dbReference type="Proteomes" id="UP000034711">
    <property type="component" value="Unassembled WGS sequence"/>
</dbReference>
<dbReference type="InterPro" id="IPR050206">
    <property type="entry name" value="FtsK/SpoIIIE/SftA"/>
</dbReference>
<dbReference type="SMART" id="SM00382">
    <property type="entry name" value="AAA"/>
    <property type="match status" value="1"/>
</dbReference>
<keyword evidence="11 16" id="KW-0472">Membrane</keyword>
<keyword evidence="12" id="KW-0131">Cell cycle</keyword>
<dbReference type="AlphaFoldDB" id="A0A0G1XPC7"/>
<dbReference type="Pfam" id="PF01580">
    <property type="entry name" value="FtsK_SpoIIIE"/>
    <property type="match status" value="1"/>
</dbReference>
<keyword evidence="8 14" id="KW-0067">ATP-binding</keyword>
<evidence type="ECO:0000256" key="1">
    <source>
        <dbReference type="ARBA" id="ARBA00004651"/>
    </source>
</evidence>
<evidence type="ECO:0000256" key="12">
    <source>
        <dbReference type="ARBA" id="ARBA00023306"/>
    </source>
</evidence>
<feature type="region of interest" description="Disordered" evidence="15">
    <location>
        <begin position="680"/>
        <end position="718"/>
    </location>
</feature>
<dbReference type="InterPro" id="IPR018541">
    <property type="entry name" value="Ftsk_gamma"/>
</dbReference>
<dbReference type="GO" id="GO:0051301">
    <property type="term" value="P:cell division"/>
    <property type="evidence" value="ECO:0007669"/>
    <property type="project" value="UniProtKB-KW"/>
</dbReference>
<evidence type="ECO:0000313" key="19">
    <source>
        <dbReference type="Proteomes" id="UP000034711"/>
    </source>
</evidence>
<dbReference type="InterPro" id="IPR002543">
    <property type="entry name" value="FtsK_dom"/>
</dbReference>
<evidence type="ECO:0000256" key="7">
    <source>
        <dbReference type="ARBA" id="ARBA00022829"/>
    </source>
</evidence>
<dbReference type="Pfam" id="PF17854">
    <property type="entry name" value="FtsK_alpha"/>
    <property type="match status" value="1"/>
</dbReference>
<evidence type="ECO:0000256" key="4">
    <source>
        <dbReference type="ARBA" id="ARBA00022618"/>
    </source>
</evidence>
<dbReference type="InterPro" id="IPR036390">
    <property type="entry name" value="WH_DNA-bd_sf"/>
</dbReference>
<dbReference type="GO" id="GO:0003677">
    <property type="term" value="F:DNA binding"/>
    <property type="evidence" value="ECO:0007669"/>
    <property type="project" value="UniProtKB-KW"/>
</dbReference>
<feature type="transmembrane region" description="Helical" evidence="16">
    <location>
        <begin position="27"/>
        <end position="48"/>
    </location>
</feature>
<feature type="compositionally biased region" description="Acidic residues" evidence="15">
    <location>
        <begin position="203"/>
        <end position="223"/>
    </location>
</feature>
<evidence type="ECO:0000256" key="13">
    <source>
        <dbReference type="ARBA" id="ARBA00025923"/>
    </source>
</evidence>
<evidence type="ECO:0000256" key="5">
    <source>
        <dbReference type="ARBA" id="ARBA00022692"/>
    </source>
</evidence>
<dbReference type="Pfam" id="PF09397">
    <property type="entry name" value="FtsK_gamma"/>
    <property type="match status" value="1"/>
</dbReference>
<keyword evidence="7" id="KW-0159">Chromosome partition</keyword>
<evidence type="ECO:0000256" key="2">
    <source>
        <dbReference type="ARBA" id="ARBA00006474"/>
    </source>
</evidence>
<reference evidence="18 19" key="1">
    <citation type="journal article" date="2015" name="Nature">
        <title>rRNA introns, odd ribosomes, and small enigmatic genomes across a large radiation of phyla.</title>
        <authorList>
            <person name="Brown C.T."/>
            <person name="Hug L.A."/>
            <person name="Thomas B.C."/>
            <person name="Sharon I."/>
            <person name="Castelle C.J."/>
            <person name="Singh A."/>
            <person name="Wilkins M.J."/>
            <person name="Williams K.H."/>
            <person name="Banfield J.F."/>
        </authorList>
    </citation>
    <scope>NUCLEOTIDE SEQUENCE [LARGE SCALE GENOMIC DNA]</scope>
</reference>
<dbReference type="SUPFAM" id="SSF52540">
    <property type="entry name" value="P-loop containing nucleoside triphosphate hydrolases"/>
    <property type="match status" value="1"/>
</dbReference>